<protein>
    <submittedName>
        <fullName evidence="2">Uncharacterized protein</fullName>
    </submittedName>
</protein>
<proteinExistence type="inferred from homology"/>
<dbReference type="PANTHER" id="PTHR11803:SF58">
    <property type="entry name" value="PROTEIN HMF1-RELATED"/>
    <property type="match status" value="1"/>
</dbReference>
<dbReference type="AlphaFoldDB" id="X1GSW5"/>
<dbReference type="GO" id="GO:0019239">
    <property type="term" value="F:deaminase activity"/>
    <property type="evidence" value="ECO:0007669"/>
    <property type="project" value="TreeGrafter"/>
</dbReference>
<dbReference type="GO" id="GO:0005829">
    <property type="term" value="C:cytosol"/>
    <property type="evidence" value="ECO:0007669"/>
    <property type="project" value="TreeGrafter"/>
</dbReference>
<dbReference type="InterPro" id="IPR035959">
    <property type="entry name" value="RutC-like_sf"/>
</dbReference>
<dbReference type="SUPFAM" id="SSF55298">
    <property type="entry name" value="YjgF-like"/>
    <property type="match status" value="2"/>
</dbReference>
<comment type="similarity">
    <text evidence="1">Belongs to the RutC family.</text>
</comment>
<organism evidence="2">
    <name type="scientific">marine sediment metagenome</name>
    <dbReference type="NCBI Taxonomy" id="412755"/>
    <lineage>
        <taxon>unclassified sequences</taxon>
        <taxon>metagenomes</taxon>
        <taxon>ecological metagenomes</taxon>
    </lineage>
</organism>
<name>X1GSW5_9ZZZZ</name>
<gene>
    <name evidence="2" type="ORF">S03H2_39208</name>
</gene>
<evidence type="ECO:0000313" key="2">
    <source>
        <dbReference type="EMBL" id="GAH47950.1"/>
    </source>
</evidence>
<feature type="non-terminal residue" evidence="2">
    <location>
        <position position="236"/>
    </location>
</feature>
<dbReference type="Gene3D" id="3.30.1330.40">
    <property type="entry name" value="RutC-like"/>
    <property type="match status" value="2"/>
</dbReference>
<dbReference type="CDD" id="cd00448">
    <property type="entry name" value="YjgF_YER057c_UK114_family"/>
    <property type="match status" value="1"/>
</dbReference>
<accession>X1GSW5</accession>
<dbReference type="PANTHER" id="PTHR11803">
    <property type="entry name" value="2-IMINOBUTANOATE/2-IMINOPROPANOATE DEAMINASE RIDA"/>
    <property type="match status" value="1"/>
</dbReference>
<dbReference type="Pfam" id="PF01042">
    <property type="entry name" value="Ribonuc_L-PSP"/>
    <property type="match status" value="2"/>
</dbReference>
<dbReference type="EMBL" id="BARU01024222">
    <property type="protein sequence ID" value="GAH47950.1"/>
    <property type="molecule type" value="Genomic_DNA"/>
</dbReference>
<evidence type="ECO:0000256" key="1">
    <source>
        <dbReference type="ARBA" id="ARBA00010552"/>
    </source>
</evidence>
<dbReference type="InterPro" id="IPR006175">
    <property type="entry name" value="YjgF/YER057c/UK114"/>
</dbReference>
<comment type="caution">
    <text evidence="2">The sequence shown here is derived from an EMBL/GenBank/DDBJ whole genome shotgun (WGS) entry which is preliminary data.</text>
</comment>
<reference evidence="2" key="1">
    <citation type="journal article" date="2014" name="Front. Microbiol.">
        <title>High frequency of phylogenetically diverse reductive dehalogenase-homologous genes in deep subseafloor sedimentary metagenomes.</title>
        <authorList>
            <person name="Kawai M."/>
            <person name="Futagami T."/>
            <person name="Toyoda A."/>
            <person name="Takaki Y."/>
            <person name="Nishi S."/>
            <person name="Hori S."/>
            <person name="Arai W."/>
            <person name="Tsubouchi T."/>
            <person name="Morono Y."/>
            <person name="Uchiyama I."/>
            <person name="Ito T."/>
            <person name="Fujiyama A."/>
            <person name="Inagaki F."/>
            <person name="Takami H."/>
        </authorList>
    </citation>
    <scope>NUCLEOTIDE SEQUENCE</scope>
    <source>
        <strain evidence="2">Expedition CK06-06</strain>
    </source>
</reference>
<sequence>MGWEVKKYPMYYGGVKEPCSSKAVVVGNMVFLSSMDGRSLKTGKVPSDKFEEQIVQCLDNVRLSLEEVGSSMDKLVKLYAFVKNSEDFPSMWKIMLEYYQKHAPALVDEPPAITCAQINPMVHPDSLTEIDATAILPNDDPGWEVKKQPMYYHGVKQVYPNIKPGMPFMSESVIVGNVIFLSGMGAENPDTGKIETNIFADQMNISLDKIRAAMDNAGGSLSNIIKTFHFQARMEG</sequence>